<dbReference type="WBParaSite" id="PSAMB.scaffold12542size2715.g34944.t1">
    <property type="protein sequence ID" value="PSAMB.scaffold12542size2715.g34944.t1"/>
    <property type="gene ID" value="PSAMB.scaffold12542size2715.g34944"/>
</dbReference>
<evidence type="ECO:0000313" key="1">
    <source>
        <dbReference type="Proteomes" id="UP000887566"/>
    </source>
</evidence>
<sequence length="102" mass="11428">MTHMHEKSGQLAEDSQALMPRLPVDNRVELLKSNGALELQFDLTDFGTDKGVRIETYPDHQQPGRTRLLIDVKERCNVDAIPSVHTFAHNVLLPLNADARGI</sequence>
<keyword evidence="1" id="KW-1185">Reference proteome</keyword>
<dbReference type="Proteomes" id="UP000887566">
    <property type="component" value="Unplaced"/>
</dbReference>
<name>A0A914UTP0_9BILA</name>
<accession>A0A914UTP0</accession>
<reference evidence="2" key="1">
    <citation type="submission" date="2022-11" db="UniProtKB">
        <authorList>
            <consortium name="WormBaseParasite"/>
        </authorList>
    </citation>
    <scope>IDENTIFICATION</scope>
</reference>
<protein>
    <submittedName>
        <fullName evidence="2">Uncharacterized protein</fullName>
    </submittedName>
</protein>
<evidence type="ECO:0000313" key="2">
    <source>
        <dbReference type="WBParaSite" id="PSAMB.scaffold12542size2715.g34944.t1"/>
    </source>
</evidence>
<organism evidence="1 2">
    <name type="scientific">Plectus sambesii</name>
    <dbReference type="NCBI Taxonomy" id="2011161"/>
    <lineage>
        <taxon>Eukaryota</taxon>
        <taxon>Metazoa</taxon>
        <taxon>Ecdysozoa</taxon>
        <taxon>Nematoda</taxon>
        <taxon>Chromadorea</taxon>
        <taxon>Plectida</taxon>
        <taxon>Plectina</taxon>
        <taxon>Plectoidea</taxon>
        <taxon>Plectidae</taxon>
        <taxon>Plectus</taxon>
    </lineage>
</organism>
<dbReference type="AlphaFoldDB" id="A0A914UTP0"/>
<proteinExistence type="predicted"/>